<feature type="domain" description="DNA-directed RNA polymerase RpoA/D/Rpb3-type" evidence="7">
    <location>
        <begin position="19"/>
        <end position="281"/>
    </location>
</feature>
<gene>
    <name evidence="8" type="ORF">BD626DRAFT_22784</name>
</gene>
<dbReference type="PROSITE" id="PS00446">
    <property type="entry name" value="RNA_POL_D_30KD"/>
    <property type="match status" value="1"/>
</dbReference>
<keyword evidence="3" id="KW-0804">Transcription</keyword>
<dbReference type="PANTHER" id="PTHR11800:SF2">
    <property type="entry name" value="DNA-DIRECTED RNA POLYMERASE II SUBUNIT RPB3"/>
    <property type="match status" value="1"/>
</dbReference>
<accession>A0A550CZ45</accession>
<proteinExistence type="inferred from homology"/>
<evidence type="ECO:0000259" key="7">
    <source>
        <dbReference type="SMART" id="SM00662"/>
    </source>
</evidence>
<evidence type="ECO:0000256" key="2">
    <source>
        <dbReference type="ARBA" id="ARBA00022478"/>
    </source>
</evidence>
<dbReference type="SUPFAM" id="SSF55257">
    <property type="entry name" value="RBP11-like subunits of RNA polymerase"/>
    <property type="match status" value="1"/>
</dbReference>
<dbReference type="Gene3D" id="2.170.120.12">
    <property type="entry name" value="DNA-directed RNA polymerase, insert domain"/>
    <property type="match status" value="1"/>
</dbReference>
<dbReference type="AlphaFoldDB" id="A0A550CZ45"/>
<evidence type="ECO:0000256" key="1">
    <source>
        <dbReference type="ARBA" id="ARBA00004123"/>
    </source>
</evidence>
<keyword evidence="9" id="KW-1185">Reference proteome</keyword>
<dbReference type="InterPro" id="IPR036603">
    <property type="entry name" value="RBP11-like"/>
</dbReference>
<dbReference type="Pfam" id="PF01193">
    <property type="entry name" value="RNA_pol_L"/>
    <property type="match status" value="1"/>
</dbReference>
<dbReference type="HAMAP" id="MF_00320">
    <property type="entry name" value="RNApol_arch_Rpo3"/>
    <property type="match status" value="1"/>
</dbReference>
<dbReference type="InterPro" id="IPR001514">
    <property type="entry name" value="DNA-dir_RNA_pol_30-40kDasu_CS"/>
</dbReference>
<evidence type="ECO:0000256" key="3">
    <source>
        <dbReference type="ARBA" id="ARBA00023163"/>
    </source>
</evidence>
<protein>
    <recommendedName>
        <fullName evidence="6">DNA-directed RNA polymerase II subunit RPB3</fullName>
    </recommendedName>
</protein>
<comment type="caution">
    <text evidence="8">The sequence shown here is derived from an EMBL/GenBank/DDBJ whole genome shotgun (WGS) entry which is preliminary data.</text>
</comment>
<dbReference type="InterPro" id="IPR011263">
    <property type="entry name" value="DNA-dir_RNA_pol_RpoA/D/Rpb3"/>
</dbReference>
<evidence type="ECO:0000256" key="6">
    <source>
        <dbReference type="ARBA" id="ARBA00072506"/>
    </source>
</evidence>
<dbReference type="EMBL" id="VDMD01000001">
    <property type="protein sequence ID" value="TRM70053.1"/>
    <property type="molecule type" value="Genomic_DNA"/>
</dbReference>
<dbReference type="Gene3D" id="3.30.1360.10">
    <property type="entry name" value="RNA polymerase, RBP11-like subunit"/>
    <property type="match status" value="1"/>
</dbReference>
<sequence length="281" mass="31888">MQADELPANVTIRALEKDRVDFVLENVDLSFANSFRRVMMADIPTVAIDLVEFEANTTVLPDEFIAHRLGMVPLISDNCEESIRYSRDCNCLSWCQYCAIELVLDVKCTEDNTTMDVTSRHLDVQNVHPGHGAGEEGEELSNRVPNFGFPTSHREPDAEPIAIARIRKGQSLKVRCIAKKGIAKEHAKWSPCSAVGFEYDPYNKLRHTTYWFEKSIEDEWIPNPRNTELETRPQPGDAFDFNAKPNRFYIDVETDGSLGPQEVVMRVSNIYNDLAPCLNCM</sequence>
<dbReference type="Pfam" id="PF01000">
    <property type="entry name" value="RNA_pol_A_bac"/>
    <property type="match status" value="1"/>
</dbReference>
<evidence type="ECO:0000313" key="9">
    <source>
        <dbReference type="Proteomes" id="UP000320762"/>
    </source>
</evidence>
<dbReference type="GO" id="GO:0003899">
    <property type="term" value="F:DNA-directed RNA polymerase activity"/>
    <property type="evidence" value="ECO:0007669"/>
    <property type="project" value="InterPro"/>
</dbReference>
<evidence type="ECO:0000256" key="5">
    <source>
        <dbReference type="ARBA" id="ARBA00025804"/>
    </source>
</evidence>
<dbReference type="SMART" id="SM00662">
    <property type="entry name" value="RPOLD"/>
    <property type="match status" value="1"/>
</dbReference>
<dbReference type="GO" id="GO:0046983">
    <property type="term" value="F:protein dimerization activity"/>
    <property type="evidence" value="ECO:0007669"/>
    <property type="project" value="InterPro"/>
</dbReference>
<dbReference type="CDD" id="cd07031">
    <property type="entry name" value="RNAP_II_RPB3"/>
    <property type="match status" value="1"/>
</dbReference>
<dbReference type="InterPro" id="IPR022842">
    <property type="entry name" value="RNAP_Rpo3/Rpb3/RPAC1"/>
</dbReference>
<name>A0A550CZ45_9AGAR</name>
<dbReference type="InterPro" id="IPR036643">
    <property type="entry name" value="RNApol_insert_sf"/>
</dbReference>
<comment type="similarity">
    <text evidence="5">Belongs to the archaeal Rpo3/eukaryotic RPB3 RNA polymerase subunit family.</text>
</comment>
<evidence type="ECO:0000256" key="4">
    <source>
        <dbReference type="ARBA" id="ARBA00023242"/>
    </source>
</evidence>
<dbReference type="InterPro" id="IPR011262">
    <property type="entry name" value="DNA-dir_RNA_pol_insert"/>
</dbReference>
<dbReference type="STRING" id="97359.A0A550CZ45"/>
<dbReference type="Proteomes" id="UP000320762">
    <property type="component" value="Unassembled WGS sequence"/>
</dbReference>
<comment type="subcellular location">
    <subcellularLocation>
        <location evidence="1">Nucleus</location>
    </subcellularLocation>
</comment>
<keyword evidence="4" id="KW-0539">Nucleus</keyword>
<dbReference type="OrthoDB" id="270173at2759"/>
<keyword evidence="2 8" id="KW-0240">DNA-directed RNA polymerase</keyword>
<dbReference type="GO" id="GO:0005665">
    <property type="term" value="C:RNA polymerase II, core complex"/>
    <property type="evidence" value="ECO:0007669"/>
    <property type="project" value="TreeGrafter"/>
</dbReference>
<organism evidence="8 9">
    <name type="scientific">Schizophyllum amplum</name>
    <dbReference type="NCBI Taxonomy" id="97359"/>
    <lineage>
        <taxon>Eukaryota</taxon>
        <taxon>Fungi</taxon>
        <taxon>Dikarya</taxon>
        <taxon>Basidiomycota</taxon>
        <taxon>Agaricomycotina</taxon>
        <taxon>Agaricomycetes</taxon>
        <taxon>Agaricomycetidae</taxon>
        <taxon>Agaricales</taxon>
        <taxon>Schizophyllaceae</taxon>
        <taxon>Schizophyllum</taxon>
    </lineage>
</organism>
<dbReference type="GO" id="GO:0006366">
    <property type="term" value="P:transcription by RNA polymerase II"/>
    <property type="evidence" value="ECO:0007669"/>
    <property type="project" value="TreeGrafter"/>
</dbReference>
<dbReference type="GO" id="GO:0003677">
    <property type="term" value="F:DNA binding"/>
    <property type="evidence" value="ECO:0007669"/>
    <property type="project" value="InterPro"/>
</dbReference>
<dbReference type="SUPFAM" id="SSF56553">
    <property type="entry name" value="Insert subdomain of RNA polymerase alpha subunit"/>
    <property type="match status" value="1"/>
</dbReference>
<dbReference type="FunFam" id="2.170.120.12:FF:000002">
    <property type="entry name" value="DNA-directed RNA polymerase II subunit RPB3"/>
    <property type="match status" value="1"/>
</dbReference>
<dbReference type="InterPro" id="IPR050518">
    <property type="entry name" value="Rpo3/RPB3_RNA_Pol_subunit"/>
</dbReference>
<reference evidence="8 9" key="1">
    <citation type="journal article" date="2019" name="New Phytol.">
        <title>Comparative genomics reveals unique wood-decay strategies and fruiting body development in the Schizophyllaceae.</title>
        <authorList>
            <person name="Almasi E."/>
            <person name="Sahu N."/>
            <person name="Krizsan K."/>
            <person name="Balint B."/>
            <person name="Kovacs G.M."/>
            <person name="Kiss B."/>
            <person name="Cseklye J."/>
            <person name="Drula E."/>
            <person name="Henrissat B."/>
            <person name="Nagy I."/>
            <person name="Chovatia M."/>
            <person name="Adam C."/>
            <person name="LaButti K."/>
            <person name="Lipzen A."/>
            <person name="Riley R."/>
            <person name="Grigoriev I.V."/>
            <person name="Nagy L.G."/>
        </authorList>
    </citation>
    <scope>NUCLEOTIDE SEQUENCE [LARGE SCALE GENOMIC DNA]</scope>
    <source>
        <strain evidence="8 9">NL-1724</strain>
    </source>
</reference>
<dbReference type="PANTHER" id="PTHR11800">
    <property type="entry name" value="DNA-DIRECTED RNA POLYMERASE"/>
    <property type="match status" value="1"/>
</dbReference>
<evidence type="ECO:0000313" key="8">
    <source>
        <dbReference type="EMBL" id="TRM70053.1"/>
    </source>
</evidence>